<dbReference type="InterPro" id="IPR014509">
    <property type="entry name" value="YjdF-like"/>
</dbReference>
<feature type="transmembrane region" description="Helical" evidence="1">
    <location>
        <begin position="130"/>
        <end position="153"/>
    </location>
</feature>
<feature type="transmembrane region" description="Helical" evidence="1">
    <location>
        <begin position="60"/>
        <end position="78"/>
    </location>
</feature>
<feature type="transmembrane region" description="Helical" evidence="1">
    <location>
        <begin position="173"/>
        <end position="192"/>
    </location>
</feature>
<sequence length="204" mass="23436">MQSKRHFFLLLSAILVLSFIWSAFSPLSRLTWWLEIAPILIALPILIATHQRFEFTQLAYVLMLVHAIILLIGGHYTYAEVPLFNWLRDTFELSRNYYDRVGHFVQGFVPAIIAREILLRNSPLVRGRWLFFIVCSICLSISAAYEFIEWWVAVYEGGAADAFLGTQGDVWDTQWDMFVALLGSIAAQCFLAKAHDKQLMLMNA</sequence>
<gene>
    <name evidence="2" type="primary">yjdF_4</name>
    <name evidence="2" type="ORF">GALL_150500</name>
</gene>
<dbReference type="AlphaFoldDB" id="A0A1J5S436"/>
<dbReference type="InterPro" id="IPR058534">
    <property type="entry name" value="YjdF"/>
</dbReference>
<dbReference type="Pfam" id="PF09997">
    <property type="entry name" value="DUF2238"/>
    <property type="match status" value="1"/>
</dbReference>
<feature type="transmembrane region" description="Helical" evidence="1">
    <location>
        <begin position="101"/>
        <end position="118"/>
    </location>
</feature>
<keyword evidence="1" id="KW-0812">Transmembrane</keyword>
<proteinExistence type="predicted"/>
<reference evidence="2" key="1">
    <citation type="submission" date="2016-10" db="EMBL/GenBank/DDBJ databases">
        <title>Sequence of Gallionella enrichment culture.</title>
        <authorList>
            <person name="Poehlein A."/>
            <person name="Muehling M."/>
            <person name="Daniel R."/>
        </authorList>
    </citation>
    <scope>NUCLEOTIDE SEQUENCE</scope>
</reference>
<evidence type="ECO:0000256" key="1">
    <source>
        <dbReference type="SAM" id="Phobius"/>
    </source>
</evidence>
<evidence type="ECO:0000313" key="2">
    <source>
        <dbReference type="EMBL" id="OIR02842.1"/>
    </source>
</evidence>
<keyword evidence="1" id="KW-1133">Transmembrane helix</keyword>
<feature type="transmembrane region" description="Helical" evidence="1">
    <location>
        <begin position="30"/>
        <end position="48"/>
    </location>
</feature>
<feature type="transmembrane region" description="Helical" evidence="1">
    <location>
        <begin position="7"/>
        <end position="24"/>
    </location>
</feature>
<comment type="caution">
    <text evidence="2">The sequence shown here is derived from an EMBL/GenBank/DDBJ whole genome shotgun (WGS) entry which is preliminary data.</text>
</comment>
<protein>
    <submittedName>
        <fullName evidence="2">Inner membrane protein YjdF</fullName>
    </submittedName>
</protein>
<dbReference type="EMBL" id="MLJW01000071">
    <property type="protein sequence ID" value="OIR02842.1"/>
    <property type="molecule type" value="Genomic_DNA"/>
</dbReference>
<name>A0A1J5S436_9ZZZZ</name>
<dbReference type="PIRSF" id="PIRSF020606">
    <property type="entry name" value="UCP020606"/>
    <property type="match status" value="1"/>
</dbReference>
<keyword evidence="1" id="KW-0472">Membrane</keyword>
<accession>A0A1J5S436</accession>
<organism evidence="2">
    <name type="scientific">mine drainage metagenome</name>
    <dbReference type="NCBI Taxonomy" id="410659"/>
    <lineage>
        <taxon>unclassified sequences</taxon>
        <taxon>metagenomes</taxon>
        <taxon>ecological metagenomes</taxon>
    </lineage>
</organism>